<comment type="similarity">
    <text evidence="3">Belongs to the Nudix hydrolase family.</text>
</comment>
<evidence type="ECO:0000256" key="1">
    <source>
        <dbReference type="ARBA" id="ARBA00001946"/>
    </source>
</evidence>
<dbReference type="SUPFAM" id="SSF55811">
    <property type="entry name" value="Nudix"/>
    <property type="match status" value="1"/>
</dbReference>
<feature type="domain" description="Nudix hydrolase" evidence="4">
    <location>
        <begin position="8"/>
        <end position="159"/>
    </location>
</feature>
<evidence type="ECO:0000256" key="2">
    <source>
        <dbReference type="ARBA" id="ARBA00022801"/>
    </source>
</evidence>
<gene>
    <name evidence="5" type="ORF">QO014_001678</name>
</gene>
<dbReference type="PANTHER" id="PTHR43736">
    <property type="entry name" value="ADP-RIBOSE PYROPHOSPHATASE"/>
    <property type="match status" value="1"/>
</dbReference>
<dbReference type="PROSITE" id="PS51462">
    <property type="entry name" value="NUDIX"/>
    <property type="match status" value="1"/>
</dbReference>
<dbReference type="InterPro" id="IPR020476">
    <property type="entry name" value="Nudix_hydrolase"/>
</dbReference>
<dbReference type="Proteomes" id="UP001241603">
    <property type="component" value="Unassembled WGS sequence"/>
</dbReference>
<dbReference type="EMBL" id="JAUSVO010000002">
    <property type="protein sequence ID" value="MDQ0437293.1"/>
    <property type="molecule type" value="Genomic_DNA"/>
</dbReference>
<reference evidence="5 6" key="1">
    <citation type="submission" date="2023-07" db="EMBL/GenBank/DDBJ databases">
        <title>Genomic Encyclopedia of Type Strains, Phase IV (KMG-IV): sequencing the most valuable type-strain genomes for metagenomic binning, comparative biology and taxonomic classification.</title>
        <authorList>
            <person name="Goeker M."/>
        </authorList>
    </citation>
    <scope>NUCLEOTIDE SEQUENCE [LARGE SCALE GENOMIC DNA]</scope>
    <source>
        <strain evidence="5 6">B6-8</strain>
    </source>
</reference>
<dbReference type="Pfam" id="PF00293">
    <property type="entry name" value="NUDIX"/>
    <property type="match status" value="1"/>
</dbReference>
<evidence type="ECO:0000256" key="3">
    <source>
        <dbReference type="RuleBase" id="RU003476"/>
    </source>
</evidence>
<accession>A0ABU0H5Z5</accession>
<comment type="caution">
    <text evidence="5">The sequence shown here is derived from an EMBL/GenBank/DDBJ whole genome shotgun (WGS) entry which is preliminary data.</text>
</comment>
<keyword evidence="2 3" id="KW-0378">Hydrolase</keyword>
<sequence>MSTKPRFPLRFRRKVVIYATWRDQILVFEEPDFPHIGLQVPGGTVADDETVEEAARREFEEETGLDAPDHFEPLGEMTYVYEADEVRHQHLRHYFHVELAGEFPERWEWTEETPDDGGKPIRFAYSWAPLLPVVPVLFGRLDALFPELLRRLEQDETEA</sequence>
<dbReference type="PANTHER" id="PTHR43736:SF2">
    <property type="entry name" value="MUTT_NUDIX FAMILY PROTEIN"/>
    <property type="match status" value="1"/>
</dbReference>
<dbReference type="Gene3D" id="3.90.79.10">
    <property type="entry name" value="Nucleoside Triphosphate Pyrophosphohydrolase"/>
    <property type="match status" value="1"/>
</dbReference>
<comment type="cofactor">
    <cofactor evidence="1">
        <name>Mg(2+)</name>
        <dbReference type="ChEBI" id="CHEBI:18420"/>
    </cofactor>
</comment>
<dbReference type="InterPro" id="IPR020084">
    <property type="entry name" value="NUDIX_hydrolase_CS"/>
</dbReference>
<dbReference type="PROSITE" id="PS00893">
    <property type="entry name" value="NUDIX_BOX"/>
    <property type="match status" value="1"/>
</dbReference>
<evidence type="ECO:0000313" key="6">
    <source>
        <dbReference type="Proteomes" id="UP001241603"/>
    </source>
</evidence>
<name>A0ABU0H5Z5_9HYPH</name>
<organism evidence="5 6">
    <name type="scientific">Kaistia dalseonensis</name>
    <dbReference type="NCBI Taxonomy" id="410840"/>
    <lineage>
        <taxon>Bacteria</taxon>
        <taxon>Pseudomonadati</taxon>
        <taxon>Pseudomonadota</taxon>
        <taxon>Alphaproteobacteria</taxon>
        <taxon>Hyphomicrobiales</taxon>
        <taxon>Kaistiaceae</taxon>
        <taxon>Kaistia</taxon>
    </lineage>
</organism>
<dbReference type="InterPro" id="IPR015797">
    <property type="entry name" value="NUDIX_hydrolase-like_dom_sf"/>
</dbReference>
<dbReference type="PRINTS" id="PR00502">
    <property type="entry name" value="NUDIXFAMILY"/>
</dbReference>
<keyword evidence="6" id="KW-1185">Reference proteome</keyword>
<dbReference type="InterPro" id="IPR000086">
    <property type="entry name" value="NUDIX_hydrolase_dom"/>
</dbReference>
<evidence type="ECO:0000313" key="5">
    <source>
        <dbReference type="EMBL" id="MDQ0437293.1"/>
    </source>
</evidence>
<protein>
    <submittedName>
        <fullName evidence="5">ADP-ribose pyrophosphatase YjhB (NUDIX family)</fullName>
    </submittedName>
</protein>
<evidence type="ECO:0000259" key="4">
    <source>
        <dbReference type="PROSITE" id="PS51462"/>
    </source>
</evidence>
<dbReference type="RefSeq" id="WP_266348222.1">
    <property type="nucleotide sequence ID" value="NZ_JAPKNG010000002.1"/>
</dbReference>
<proteinExistence type="inferred from homology"/>